<evidence type="ECO:0000259" key="11">
    <source>
        <dbReference type="PROSITE" id="PS50109"/>
    </source>
</evidence>
<dbReference type="SUPFAM" id="SSF52172">
    <property type="entry name" value="CheY-like"/>
    <property type="match status" value="2"/>
</dbReference>
<evidence type="ECO:0000256" key="6">
    <source>
        <dbReference type="ARBA" id="ARBA00022777"/>
    </source>
</evidence>
<dbReference type="EC" id="2.7.13.3" evidence="2"/>
<keyword evidence="7" id="KW-0067">ATP-binding</keyword>
<feature type="coiled-coil region" evidence="10">
    <location>
        <begin position="214"/>
        <end position="255"/>
    </location>
</feature>
<evidence type="ECO:0000259" key="12">
    <source>
        <dbReference type="PROSITE" id="PS50110"/>
    </source>
</evidence>
<dbReference type="InterPro" id="IPR003594">
    <property type="entry name" value="HATPase_dom"/>
</dbReference>
<dbReference type="PANTHER" id="PTHR43065">
    <property type="entry name" value="SENSOR HISTIDINE KINASE"/>
    <property type="match status" value="1"/>
</dbReference>
<feature type="modified residue" description="4-aspartylphosphate" evidence="9">
    <location>
        <position position="132"/>
    </location>
</feature>
<dbReference type="PROSITE" id="PS50110">
    <property type="entry name" value="RESPONSE_REGULATORY"/>
    <property type="match status" value="2"/>
</dbReference>
<keyword evidence="3 9" id="KW-0597">Phosphoprotein</keyword>
<name>A0A517SNJ9_9BACT</name>
<sequence>MSSSTTNSLHQNDPIEAGLHLGQHAVPQIAGDQPASSPGDHDPPKIIIIDDNTAIHDDFHKILDGRPAANAGARLADLEMEILGGDVGREIQAGKDSQPRYELHSAFQGKDGYEMVRDAVRMGRPFSTAFVDMRMPPGWDGVETIQKLWEVDPHLQVLICTAYSSHSWEEIAQRLGHSDQLLILRKPFDPAEVSQIAASLTEKWRLANLSREVVQDLEKAVAQKTREIRAQMTQRERVQKQLLEKEKQLRESQKLEAIGSLAGGVAHEFNNLLQIIQSFNQFALDACKPLDPMRKDLESVAIAAKRASSLTRKLLGFSRQKNLQFGDLDVNQVVGEIIGLAEPLVGSRITMAHCLGAEKPTVHADATELQQVLLNCIINARDAMDGAGQLFISTDNAYLDDNYCRVDQNLSPGLFVCIYITDTGAGMSPEVQRRIFEPFYTTKQIGAGTGLGMAMAYGLIKQHKGHIDVDSEVGKGTTFKIYLPVQQADAFEQPESDGPQSNDRSDAVGVDRVESQGANILVADDEHLLQQVSKRILESMGHRVLLASDGPNAVEMVTQHADELDLVVMDVMMPNLTGTQAEQQIHRLCPDLPVIFCTGHAPGSEQGGGLPQGCPVLRKPFQPDELLKVVQQTLQQSRG</sequence>
<dbReference type="Proteomes" id="UP000315003">
    <property type="component" value="Chromosome"/>
</dbReference>
<dbReference type="SUPFAM" id="SSF55874">
    <property type="entry name" value="ATPase domain of HSP90 chaperone/DNA topoisomerase II/histidine kinase"/>
    <property type="match status" value="1"/>
</dbReference>
<evidence type="ECO:0000256" key="9">
    <source>
        <dbReference type="PROSITE-ProRule" id="PRU00169"/>
    </source>
</evidence>
<dbReference type="PRINTS" id="PR00344">
    <property type="entry name" value="BCTRLSENSOR"/>
</dbReference>
<dbReference type="OrthoDB" id="260274at2"/>
<dbReference type="InterPro" id="IPR036890">
    <property type="entry name" value="HATPase_C_sf"/>
</dbReference>
<dbReference type="InterPro" id="IPR004358">
    <property type="entry name" value="Sig_transdc_His_kin-like_C"/>
</dbReference>
<dbReference type="SUPFAM" id="SSF47384">
    <property type="entry name" value="Homodimeric domain of signal transducing histidine kinase"/>
    <property type="match status" value="1"/>
</dbReference>
<gene>
    <name evidence="13" type="ORF">SV7mr_01750</name>
</gene>
<evidence type="ECO:0000256" key="5">
    <source>
        <dbReference type="ARBA" id="ARBA00022741"/>
    </source>
</evidence>
<protein>
    <recommendedName>
        <fullName evidence="2">histidine kinase</fullName>
        <ecNumber evidence="2">2.7.13.3</ecNumber>
    </recommendedName>
</protein>
<keyword evidence="4" id="KW-0808">Transferase</keyword>
<keyword evidence="5" id="KW-0547">Nucleotide-binding</keyword>
<keyword evidence="14" id="KW-1185">Reference proteome</keyword>
<dbReference type="InterPro" id="IPR003661">
    <property type="entry name" value="HisK_dim/P_dom"/>
</dbReference>
<evidence type="ECO:0000256" key="10">
    <source>
        <dbReference type="SAM" id="Coils"/>
    </source>
</evidence>
<evidence type="ECO:0000256" key="4">
    <source>
        <dbReference type="ARBA" id="ARBA00022679"/>
    </source>
</evidence>
<proteinExistence type="predicted"/>
<dbReference type="AlphaFoldDB" id="A0A517SNJ9"/>
<dbReference type="InterPro" id="IPR036097">
    <property type="entry name" value="HisK_dim/P_sf"/>
</dbReference>
<dbReference type="Gene3D" id="1.10.287.130">
    <property type="match status" value="1"/>
</dbReference>
<evidence type="ECO:0000313" key="14">
    <source>
        <dbReference type="Proteomes" id="UP000315003"/>
    </source>
</evidence>
<feature type="domain" description="Response regulatory" evidence="12">
    <location>
        <begin position="45"/>
        <end position="201"/>
    </location>
</feature>
<feature type="domain" description="Histidine kinase" evidence="11">
    <location>
        <begin position="264"/>
        <end position="487"/>
    </location>
</feature>
<comment type="catalytic activity">
    <reaction evidence="1">
        <text>ATP + protein L-histidine = ADP + protein N-phospho-L-histidine.</text>
        <dbReference type="EC" id="2.7.13.3"/>
    </reaction>
</comment>
<dbReference type="CDD" id="cd17546">
    <property type="entry name" value="REC_hyHK_CKI1_RcsC-like"/>
    <property type="match status" value="1"/>
</dbReference>
<dbReference type="PROSITE" id="PS50109">
    <property type="entry name" value="HIS_KIN"/>
    <property type="match status" value="1"/>
</dbReference>
<evidence type="ECO:0000256" key="8">
    <source>
        <dbReference type="ARBA" id="ARBA00023012"/>
    </source>
</evidence>
<dbReference type="Gene3D" id="3.40.50.2300">
    <property type="match status" value="2"/>
</dbReference>
<dbReference type="PANTHER" id="PTHR43065:SF46">
    <property type="entry name" value="C4-DICARBOXYLATE TRANSPORT SENSOR PROTEIN DCTB"/>
    <property type="match status" value="1"/>
</dbReference>
<dbReference type="Gene3D" id="3.30.565.10">
    <property type="entry name" value="Histidine kinase-like ATPase, C-terminal domain"/>
    <property type="match status" value="1"/>
</dbReference>
<dbReference type="RefSeq" id="WP_145268334.1">
    <property type="nucleotide sequence ID" value="NZ_CP036272.1"/>
</dbReference>
<keyword evidence="8" id="KW-0902">Two-component regulatory system</keyword>
<keyword evidence="10" id="KW-0175">Coiled coil</keyword>
<accession>A0A517SNJ9</accession>
<evidence type="ECO:0000256" key="1">
    <source>
        <dbReference type="ARBA" id="ARBA00000085"/>
    </source>
</evidence>
<dbReference type="GO" id="GO:0005524">
    <property type="term" value="F:ATP binding"/>
    <property type="evidence" value="ECO:0007669"/>
    <property type="project" value="UniProtKB-KW"/>
</dbReference>
<dbReference type="GO" id="GO:0000155">
    <property type="term" value="F:phosphorelay sensor kinase activity"/>
    <property type="evidence" value="ECO:0007669"/>
    <property type="project" value="InterPro"/>
</dbReference>
<evidence type="ECO:0000256" key="7">
    <source>
        <dbReference type="ARBA" id="ARBA00022840"/>
    </source>
</evidence>
<evidence type="ECO:0000256" key="2">
    <source>
        <dbReference type="ARBA" id="ARBA00012438"/>
    </source>
</evidence>
<organism evidence="13 14">
    <name type="scientific">Stieleria bergensis</name>
    <dbReference type="NCBI Taxonomy" id="2528025"/>
    <lineage>
        <taxon>Bacteria</taxon>
        <taxon>Pseudomonadati</taxon>
        <taxon>Planctomycetota</taxon>
        <taxon>Planctomycetia</taxon>
        <taxon>Pirellulales</taxon>
        <taxon>Pirellulaceae</taxon>
        <taxon>Stieleria</taxon>
    </lineage>
</organism>
<dbReference type="SMART" id="SM00448">
    <property type="entry name" value="REC"/>
    <property type="match status" value="1"/>
</dbReference>
<dbReference type="Pfam" id="PF00072">
    <property type="entry name" value="Response_reg"/>
    <property type="match status" value="1"/>
</dbReference>
<dbReference type="SMART" id="SM00387">
    <property type="entry name" value="HATPase_c"/>
    <property type="match status" value="1"/>
</dbReference>
<dbReference type="InterPro" id="IPR001789">
    <property type="entry name" value="Sig_transdc_resp-reg_receiver"/>
</dbReference>
<dbReference type="InterPro" id="IPR011006">
    <property type="entry name" value="CheY-like_superfamily"/>
</dbReference>
<keyword evidence="6" id="KW-0418">Kinase</keyword>
<feature type="domain" description="Response regulatory" evidence="12">
    <location>
        <begin position="519"/>
        <end position="634"/>
    </location>
</feature>
<dbReference type="SMART" id="SM00388">
    <property type="entry name" value="HisKA"/>
    <property type="match status" value="1"/>
</dbReference>
<dbReference type="EMBL" id="CP036272">
    <property type="protein sequence ID" value="QDT57691.1"/>
    <property type="molecule type" value="Genomic_DNA"/>
</dbReference>
<dbReference type="InterPro" id="IPR005467">
    <property type="entry name" value="His_kinase_dom"/>
</dbReference>
<reference evidence="13 14" key="1">
    <citation type="submission" date="2019-02" db="EMBL/GenBank/DDBJ databases">
        <title>Deep-cultivation of Planctomycetes and their phenomic and genomic characterization uncovers novel biology.</title>
        <authorList>
            <person name="Wiegand S."/>
            <person name="Jogler M."/>
            <person name="Boedeker C."/>
            <person name="Pinto D."/>
            <person name="Vollmers J."/>
            <person name="Rivas-Marin E."/>
            <person name="Kohn T."/>
            <person name="Peeters S.H."/>
            <person name="Heuer A."/>
            <person name="Rast P."/>
            <person name="Oberbeckmann S."/>
            <person name="Bunk B."/>
            <person name="Jeske O."/>
            <person name="Meyerdierks A."/>
            <person name="Storesund J.E."/>
            <person name="Kallscheuer N."/>
            <person name="Luecker S."/>
            <person name="Lage O.M."/>
            <person name="Pohl T."/>
            <person name="Merkel B.J."/>
            <person name="Hornburger P."/>
            <person name="Mueller R.-W."/>
            <person name="Bruemmer F."/>
            <person name="Labrenz M."/>
            <person name="Spormann A.M."/>
            <person name="Op den Camp H."/>
            <person name="Overmann J."/>
            <person name="Amann R."/>
            <person name="Jetten M.S.M."/>
            <person name="Mascher T."/>
            <person name="Medema M.H."/>
            <person name="Devos D.P."/>
            <person name="Kaster A.-K."/>
            <person name="Ovreas L."/>
            <person name="Rohde M."/>
            <person name="Galperin M.Y."/>
            <person name="Jogler C."/>
        </authorList>
    </citation>
    <scope>NUCLEOTIDE SEQUENCE [LARGE SCALE GENOMIC DNA]</scope>
    <source>
        <strain evidence="13 14">SV_7m_r</strain>
    </source>
</reference>
<evidence type="ECO:0000313" key="13">
    <source>
        <dbReference type="EMBL" id="QDT57691.1"/>
    </source>
</evidence>
<dbReference type="Pfam" id="PF02518">
    <property type="entry name" value="HATPase_c"/>
    <property type="match status" value="1"/>
</dbReference>
<evidence type="ECO:0000256" key="3">
    <source>
        <dbReference type="ARBA" id="ARBA00022553"/>
    </source>
</evidence>
<feature type="modified residue" description="4-aspartylphosphate" evidence="9">
    <location>
        <position position="570"/>
    </location>
</feature>